<dbReference type="AlphaFoldDB" id="F9XQU0"/>
<sequence>MKEAEKQKETYSFADQLVAALSIKHPEGKAHNEEEGEEEDDGGTVDGIISNLLDIGRIRPRRHIGSQGAGRLPYRRSLPSSLASTSALIFLTAYLASPSILRLFERVAAAQLLFPPAAVEASTVPASRSYNADFPPLPASNRPGGDAGSTASAAFTLAEWKSQPIDFRSGSTAWLSCLYELNLTKAGGETRSTLDPAGCTMTTCRASGRRLERILGNKSASSRFAKTSREKLGHEGDEEDEDAEDDLDASIETSASGTSTVDRIARSGRIDRDQRVGHIDANRIARSGARAANLHVYSRSEPSARPLTRTQLVVHQRRLSLLAWLPALQTSMSNARRRF</sequence>
<dbReference type="EMBL" id="CM001209">
    <property type="protein sequence ID" value="EGP82414.1"/>
    <property type="molecule type" value="Genomic_DNA"/>
</dbReference>
<proteinExistence type="predicted"/>
<dbReference type="Proteomes" id="UP000008062">
    <property type="component" value="Chromosome 14"/>
</dbReference>
<feature type="compositionally biased region" description="Acidic residues" evidence="1">
    <location>
        <begin position="34"/>
        <end position="43"/>
    </location>
</feature>
<evidence type="ECO:0000313" key="2">
    <source>
        <dbReference type="EMBL" id="EGP82414.1"/>
    </source>
</evidence>
<dbReference type="OrthoDB" id="10575541at2759"/>
<protein>
    <submittedName>
        <fullName evidence="2">Uncharacterized protein</fullName>
    </submittedName>
</protein>
<feature type="compositionally biased region" description="Acidic residues" evidence="1">
    <location>
        <begin position="236"/>
        <end position="249"/>
    </location>
</feature>
<feature type="region of interest" description="Disordered" evidence="1">
    <location>
        <begin position="217"/>
        <end position="261"/>
    </location>
</feature>
<evidence type="ECO:0000313" key="3">
    <source>
        <dbReference type="Proteomes" id="UP000008062"/>
    </source>
</evidence>
<feature type="compositionally biased region" description="Basic and acidic residues" evidence="1">
    <location>
        <begin position="24"/>
        <end position="33"/>
    </location>
</feature>
<reference evidence="2 3" key="1">
    <citation type="journal article" date="2011" name="PLoS Genet.">
        <title>Finished genome of the fungal wheat pathogen Mycosphaerella graminicola reveals dispensome structure, chromosome plasticity, and stealth pathogenesis.</title>
        <authorList>
            <person name="Goodwin S.B."/>
            <person name="Ben M'barek S."/>
            <person name="Dhillon B."/>
            <person name="Wittenberg A.H.J."/>
            <person name="Crane C.F."/>
            <person name="Hane J.K."/>
            <person name="Foster A.J."/>
            <person name="Van der Lee T.A.J."/>
            <person name="Grimwood J."/>
            <person name="Aerts A."/>
            <person name="Antoniw J."/>
            <person name="Bailey A."/>
            <person name="Bluhm B."/>
            <person name="Bowler J."/>
            <person name="Bristow J."/>
            <person name="van der Burgt A."/>
            <person name="Canto-Canche B."/>
            <person name="Churchill A.C.L."/>
            <person name="Conde-Ferraez L."/>
            <person name="Cools H.J."/>
            <person name="Coutinho P.M."/>
            <person name="Csukai M."/>
            <person name="Dehal P."/>
            <person name="De Wit P."/>
            <person name="Donzelli B."/>
            <person name="van de Geest H.C."/>
            <person name="van Ham R.C.H.J."/>
            <person name="Hammond-Kosack K.E."/>
            <person name="Henrissat B."/>
            <person name="Kilian A."/>
            <person name="Kobayashi A.K."/>
            <person name="Koopmann E."/>
            <person name="Kourmpetis Y."/>
            <person name="Kuzniar A."/>
            <person name="Lindquist E."/>
            <person name="Lombard V."/>
            <person name="Maliepaard C."/>
            <person name="Martins N."/>
            <person name="Mehrabi R."/>
            <person name="Nap J.P.H."/>
            <person name="Ponomarenko A."/>
            <person name="Rudd J.J."/>
            <person name="Salamov A."/>
            <person name="Schmutz J."/>
            <person name="Schouten H.J."/>
            <person name="Shapiro H."/>
            <person name="Stergiopoulos I."/>
            <person name="Torriani S.F.F."/>
            <person name="Tu H."/>
            <person name="de Vries R.P."/>
            <person name="Waalwijk C."/>
            <person name="Ware S.B."/>
            <person name="Wiebenga A."/>
            <person name="Zwiers L.-H."/>
            <person name="Oliver R.P."/>
            <person name="Grigoriev I.V."/>
            <person name="Kema G.H.J."/>
        </authorList>
    </citation>
    <scope>NUCLEOTIDE SEQUENCE [LARGE SCALE GENOMIC DNA]</scope>
    <source>
        <strain evidence="3">CBS 115943 / IPO323</strain>
    </source>
</reference>
<evidence type="ECO:0000256" key="1">
    <source>
        <dbReference type="SAM" id="MobiDB-lite"/>
    </source>
</evidence>
<dbReference type="HOGENOM" id="CLU_819419_0_0_1"/>
<dbReference type="KEGG" id="ztr:MYCGRDRAFT_97608"/>
<accession>F9XQU0</accession>
<dbReference type="GeneID" id="13400583"/>
<name>F9XQU0_ZYMTI</name>
<keyword evidence="3" id="KW-1185">Reference proteome</keyword>
<gene>
    <name evidence="2" type="ORF">MYCGRDRAFT_97608</name>
</gene>
<dbReference type="RefSeq" id="XP_003847438.1">
    <property type="nucleotide sequence ID" value="XM_003847390.1"/>
</dbReference>
<organism evidence="2 3">
    <name type="scientific">Zymoseptoria tritici (strain CBS 115943 / IPO323)</name>
    <name type="common">Speckled leaf blotch fungus</name>
    <name type="synonym">Septoria tritici</name>
    <dbReference type="NCBI Taxonomy" id="336722"/>
    <lineage>
        <taxon>Eukaryota</taxon>
        <taxon>Fungi</taxon>
        <taxon>Dikarya</taxon>
        <taxon>Ascomycota</taxon>
        <taxon>Pezizomycotina</taxon>
        <taxon>Dothideomycetes</taxon>
        <taxon>Dothideomycetidae</taxon>
        <taxon>Mycosphaerellales</taxon>
        <taxon>Mycosphaerellaceae</taxon>
        <taxon>Zymoseptoria</taxon>
    </lineage>
</organism>
<feature type="compositionally biased region" description="Polar residues" evidence="1">
    <location>
        <begin position="251"/>
        <end position="261"/>
    </location>
</feature>
<dbReference type="InParanoid" id="F9XQU0"/>
<feature type="region of interest" description="Disordered" evidence="1">
    <location>
        <begin position="24"/>
        <end position="46"/>
    </location>
</feature>